<sequence>MSDLDQHVGRHQRPATDTGMPGFAVIGAQKSASTFLQDQMSLHPDIEIPEGEVRCFEDPFFSAGDADRLPELYHSPVGAAVRGIKRPDYLGRPEIPGRLHDALPDLRILVVLRDPVARAVSSYYHFVRHGFVPLLPIDQAVDALLAGTWDADYPRAPEVLTFGRYGEHLDRYLGLFPADRIAVFEQVQLIKHPQETLRSAFEFVGVDPDWPLPEQSVRVSNRGVYSPARLRLLRTKNRTRFTYSDSMDRRYPRRMTPWGWMYNASVVGADRLVLSRLDPGRPPELSEETRHALDDYYASDLDVLRGLLPTWGLEPSWL</sequence>
<organism evidence="5 6">
    <name type="scientific">Nocardioides mangrovi</name>
    <dbReference type="NCBI Taxonomy" id="2874580"/>
    <lineage>
        <taxon>Bacteria</taxon>
        <taxon>Bacillati</taxon>
        <taxon>Actinomycetota</taxon>
        <taxon>Actinomycetes</taxon>
        <taxon>Propionibacteriales</taxon>
        <taxon>Nocardioidaceae</taxon>
        <taxon>Nocardioides</taxon>
    </lineage>
</organism>
<dbReference type="InterPro" id="IPR037359">
    <property type="entry name" value="NST/OST"/>
</dbReference>
<dbReference type="InterPro" id="IPR027417">
    <property type="entry name" value="P-loop_NTPase"/>
</dbReference>
<reference evidence="5 6" key="1">
    <citation type="submission" date="2021-09" db="EMBL/GenBank/DDBJ databases">
        <title>Whole genome sequence of Nocardioides sp. GBK3QG-3.</title>
        <authorList>
            <person name="Tuo L."/>
        </authorList>
    </citation>
    <scope>NUCLEOTIDE SEQUENCE [LARGE SCALE GENOMIC DNA]</scope>
    <source>
        <strain evidence="5 6">GBK3QG-3</strain>
    </source>
</reference>
<keyword evidence="1" id="KW-0808">Transferase</keyword>
<accession>A0ABS7UG50</accession>
<dbReference type="RefSeq" id="WP_224124103.1">
    <property type="nucleotide sequence ID" value="NZ_JAIQZJ010000009.1"/>
</dbReference>
<feature type="region of interest" description="Disordered" evidence="3">
    <location>
        <begin position="1"/>
        <end position="21"/>
    </location>
</feature>
<proteinExistence type="predicted"/>
<evidence type="ECO:0000259" key="4">
    <source>
        <dbReference type="Pfam" id="PF00685"/>
    </source>
</evidence>
<evidence type="ECO:0000256" key="1">
    <source>
        <dbReference type="ARBA" id="ARBA00022679"/>
    </source>
</evidence>
<dbReference type="PANTHER" id="PTHR10605">
    <property type="entry name" value="HEPARAN SULFATE SULFOTRANSFERASE"/>
    <property type="match status" value="1"/>
</dbReference>
<feature type="domain" description="Sulfotransferase" evidence="4">
    <location>
        <begin position="25"/>
        <end position="208"/>
    </location>
</feature>
<dbReference type="SUPFAM" id="SSF52540">
    <property type="entry name" value="P-loop containing nucleoside triphosphate hydrolases"/>
    <property type="match status" value="1"/>
</dbReference>
<evidence type="ECO:0000256" key="2">
    <source>
        <dbReference type="ARBA" id="ARBA00023180"/>
    </source>
</evidence>
<dbReference type="Proteomes" id="UP000780875">
    <property type="component" value="Unassembled WGS sequence"/>
</dbReference>
<dbReference type="EMBL" id="JAIQZJ010000009">
    <property type="protein sequence ID" value="MBZ5739742.1"/>
    <property type="molecule type" value="Genomic_DNA"/>
</dbReference>
<protein>
    <submittedName>
        <fullName evidence="5">Sulfotransferase domain-containing protein</fullName>
    </submittedName>
</protein>
<comment type="caution">
    <text evidence="5">The sequence shown here is derived from an EMBL/GenBank/DDBJ whole genome shotgun (WGS) entry which is preliminary data.</text>
</comment>
<evidence type="ECO:0000313" key="5">
    <source>
        <dbReference type="EMBL" id="MBZ5739742.1"/>
    </source>
</evidence>
<gene>
    <name evidence="5" type="ORF">K8U61_16320</name>
</gene>
<evidence type="ECO:0000313" key="6">
    <source>
        <dbReference type="Proteomes" id="UP000780875"/>
    </source>
</evidence>
<dbReference type="Gene3D" id="3.40.50.300">
    <property type="entry name" value="P-loop containing nucleotide triphosphate hydrolases"/>
    <property type="match status" value="1"/>
</dbReference>
<dbReference type="PANTHER" id="PTHR10605:SF56">
    <property type="entry name" value="BIFUNCTIONAL HEPARAN SULFATE N-DEACETYLASE_N-SULFOTRANSFERASE"/>
    <property type="match status" value="1"/>
</dbReference>
<name>A0ABS7UG50_9ACTN</name>
<dbReference type="Pfam" id="PF00685">
    <property type="entry name" value="Sulfotransfer_1"/>
    <property type="match status" value="1"/>
</dbReference>
<evidence type="ECO:0000256" key="3">
    <source>
        <dbReference type="SAM" id="MobiDB-lite"/>
    </source>
</evidence>
<dbReference type="InterPro" id="IPR000863">
    <property type="entry name" value="Sulfotransferase_dom"/>
</dbReference>
<keyword evidence="2" id="KW-0325">Glycoprotein</keyword>
<keyword evidence="6" id="KW-1185">Reference proteome</keyword>